<feature type="signal peptide" evidence="2">
    <location>
        <begin position="1"/>
        <end position="37"/>
    </location>
</feature>
<dbReference type="Pfam" id="PF18962">
    <property type="entry name" value="Por_Secre_tail"/>
    <property type="match status" value="1"/>
</dbReference>
<feature type="chain" id="PRO_5045127293" evidence="2">
    <location>
        <begin position="38"/>
        <end position="470"/>
    </location>
</feature>
<dbReference type="InterPro" id="IPR026444">
    <property type="entry name" value="Secre_tail"/>
</dbReference>
<feature type="region of interest" description="Disordered" evidence="1">
    <location>
        <begin position="75"/>
        <end position="96"/>
    </location>
</feature>
<dbReference type="NCBIfam" id="TIGR04183">
    <property type="entry name" value="Por_Secre_tail"/>
    <property type="match status" value="1"/>
</dbReference>
<evidence type="ECO:0000256" key="1">
    <source>
        <dbReference type="SAM" id="MobiDB-lite"/>
    </source>
</evidence>
<proteinExistence type="predicted"/>
<reference evidence="4 5" key="1">
    <citation type="submission" date="2020-12" db="EMBL/GenBank/DDBJ databases">
        <title>Bacterial novel species Pedobacter sp. SD-b isolated from soil.</title>
        <authorList>
            <person name="Jung H.-Y."/>
        </authorList>
    </citation>
    <scope>NUCLEOTIDE SEQUENCE [LARGE SCALE GENOMIC DNA]</scope>
    <source>
        <strain evidence="4 5">SD-b</strain>
    </source>
</reference>
<evidence type="ECO:0000313" key="4">
    <source>
        <dbReference type="EMBL" id="MBK0383702.1"/>
    </source>
</evidence>
<feature type="compositionally biased region" description="Low complexity" evidence="1">
    <location>
        <begin position="84"/>
        <end position="93"/>
    </location>
</feature>
<dbReference type="Proteomes" id="UP000660024">
    <property type="component" value="Unassembled WGS sequence"/>
</dbReference>
<protein>
    <submittedName>
        <fullName evidence="4">T9SS type A sorting domain-containing protein</fullName>
    </submittedName>
</protein>
<evidence type="ECO:0000259" key="3">
    <source>
        <dbReference type="Pfam" id="PF18962"/>
    </source>
</evidence>
<comment type="caution">
    <text evidence="4">The sequence shown here is derived from an EMBL/GenBank/DDBJ whole genome shotgun (WGS) entry which is preliminary data.</text>
</comment>
<name>A0ABS1BLD1_9SPHI</name>
<evidence type="ECO:0000256" key="2">
    <source>
        <dbReference type="SAM" id="SignalP"/>
    </source>
</evidence>
<organism evidence="4 5">
    <name type="scientific">Pedobacter segetis</name>
    <dbReference type="NCBI Taxonomy" id="2793069"/>
    <lineage>
        <taxon>Bacteria</taxon>
        <taxon>Pseudomonadati</taxon>
        <taxon>Bacteroidota</taxon>
        <taxon>Sphingobacteriia</taxon>
        <taxon>Sphingobacteriales</taxon>
        <taxon>Sphingobacteriaceae</taxon>
        <taxon>Pedobacter</taxon>
    </lineage>
</organism>
<keyword evidence="5" id="KW-1185">Reference proteome</keyword>
<evidence type="ECO:0000313" key="5">
    <source>
        <dbReference type="Proteomes" id="UP000660024"/>
    </source>
</evidence>
<gene>
    <name evidence="4" type="ORF">I5M32_12105</name>
</gene>
<keyword evidence="2" id="KW-0732">Signal</keyword>
<feature type="domain" description="Secretion system C-terminal sorting" evidence="3">
    <location>
        <begin position="392"/>
        <end position="469"/>
    </location>
</feature>
<sequence length="470" mass="46819">MLKKLRSKTCQVFPKRGVKLSIFAIVTMAFCSSSVFAQDATYLGGSTAAYPTSDKATIENTVPAGKTSVKIQMWGAGGNGGASGPTPSGANRSSGGGAGAGAYTEINLAVVEGTKFITTVGAAVENPSGNTTGRDGYDSFVTLGGTELGRAAGGKGGGYVSLGTAGAGGAGGATTGGGITSLTGSNGAAGVIGSDGSGGVAIGTGSSGGAGGDGVFPLLGETPNGGATNVFDPTFGNKAGSPGTGIGSGGAGGVGAFNTAVGGSKSGQKGGLGSQGRVIFTYSPIGLPVSLISFNASTSNNQVKFTWETASEANNNRFEIQVSSDNKTYKTVAAIEGHGTTSQRSIYTAYDTNPQNGVNYYKLVQFDNDGKTVELAIKSINFSFANSSSVSVYPNPASGVLNVNINTQSAQTANATLTGSNGVIYLSQPLQLNMGKNISVINLNTKMAPGQYILTLTGNNLRESVKVIIK</sequence>
<accession>A0ABS1BLD1</accession>
<dbReference type="EMBL" id="JAEHFY010000016">
    <property type="protein sequence ID" value="MBK0383702.1"/>
    <property type="molecule type" value="Genomic_DNA"/>
</dbReference>